<dbReference type="GO" id="GO:0009103">
    <property type="term" value="P:lipopolysaccharide biosynthetic process"/>
    <property type="evidence" value="ECO:0007669"/>
    <property type="project" value="TreeGrafter"/>
</dbReference>
<dbReference type="CDD" id="cd03809">
    <property type="entry name" value="GT4_MtfB-like"/>
    <property type="match status" value="2"/>
</dbReference>
<reference evidence="3" key="1">
    <citation type="journal article" date="2016" name="Int. J. Mol. Sci.">
        <title>Comparative genomics of the extreme acidophile Acidithiobacillus thiooxidans reveals intraspecific divergence and niche adaptation.</title>
        <authorList>
            <person name="Zhang X."/>
            <person name="Feng X."/>
            <person name="Tao J."/>
            <person name="Ma L."/>
            <person name="Xiao Y."/>
            <person name="Liang Y."/>
            <person name="Liu X."/>
            <person name="Yin H."/>
        </authorList>
    </citation>
    <scope>NUCLEOTIDE SEQUENCE [LARGE SCALE GENOMIC DNA]</scope>
    <source>
        <strain evidence="3">DXS-W</strain>
    </source>
</reference>
<dbReference type="OrthoDB" id="9764577at2"/>
<name>A0A1C2IQE5_ACITH</name>
<protein>
    <recommendedName>
        <fullName evidence="2">Glycosyl transferase family 1 domain-containing protein</fullName>
    </recommendedName>
</protein>
<evidence type="ECO:0000313" key="4">
    <source>
        <dbReference type="Proteomes" id="UP000095008"/>
    </source>
</evidence>
<dbReference type="PANTHER" id="PTHR46401">
    <property type="entry name" value="GLYCOSYLTRANSFERASE WBBK-RELATED"/>
    <property type="match status" value="1"/>
</dbReference>
<evidence type="ECO:0000313" key="3">
    <source>
        <dbReference type="EMBL" id="OCX75579.1"/>
    </source>
</evidence>
<dbReference type="Pfam" id="PF00534">
    <property type="entry name" value="Glycos_transf_1"/>
    <property type="match status" value="2"/>
</dbReference>
<dbReference type="InterPro" id="IPR001296">
    <property type="entry name" value="Glyco_trans_1"/>
</dbReference>
<dbReference type="Proteomes" id="UP000095008">
    <property type="component" value="Unassembled WGS sequence"/>
</dbReference>
<dbReference type="Pfam" id="PF13692">
    <property type="entry name" value="Glyco_trans_1_4"/>
    <property type="match status" value="1"/>
</dbReference>
<keyword evidence="1" id="KW-0808">Transferase</keyword>
<gene>
    <name evidence="3" type="ORF">A6M23_02190</name>
</gene>
<evidence type="ECO:0000256" key="1">
    <source>
        <dbReference type="ARBA" id="ARBA00022679"/>
    </source>
</evidence>
<feature type="domain" description="Glycosyl transferase family 1" evidence="2">
    <location>
        <begin position="1065"/>
        <end position="1211"/>
    </location>
</feature>
<keyword evidence="4" id="KW-1185">Reference proteome</keyword>
<dbReference type="PANTHER" id="PTHR46401:SF2">
    <property type="entry name" value="GLYCOSYLTRANSFERASE WBBK-RELATED"/>
    <property type="match status" value="1"/>
</dbReference>
<dbReference type="EMBL" id="LWRY01000012">
    <property type="protein sequence ID" value="OCX75579.1"/>
    <property type="molecule type" value="Genomic_DNA"/>
</dbReference>
<sequence length="1540" mass="171898">MRIVIDLQGAQNNSRNRGIGRYSLSLAKAIARASKDSHEIAILLNGAFSDSIYDVCNEFEGLVSKDNIKIFYGLGKTDAFDPNNNWRRVASEYIYEEYVKLLYPDFLLVTSLVEGFEDETVVSIGKCSPEFQTAVILYDLIPLIDPGNYLQHPRVSFWYYNKLDELRRANLLLSISESSRNEAINCLGFPVDDVVNISSAADDNFKIMSYSNTEKQNLLSRYGISRPFVLYAGASDPRKNIEGLIVAYGSLSKAVLVSYQLVIAWDFSGPSRKQLIDLALDNGISSNDLIFTGYVPDCDLVALYNVCSLFVFPSFHEGFGLPALEAMSCGAPTIASRATSLPEVVGWDSALFDPNDTLDISRLIEKSLTDKVFREGLVENALLQSKKFCWDKSAEIALSAMEAAYNMHIANESCRITISHSTRKRLAYVSPISVSNCKVSKFGADLLPELSRYYAIDVILEQEGDVTDPWILANCNQRSTAWFEQHVTVYDRIIYNFGNSGHHQHMFALLERYPGVVVLHDFFLGEVLWQMDMSGLAPSALANALQRSHGWSALAEFNEAADVTVILEKYPCNLNVLQRALGIVSHYGFPRGLAIEWYGTEVANNWFIIPQLLAPVVDVPHDQARVDLNFYNDVFLVCYFGQLGERTLTHLIIDAWQSSLLADDARCKLYFVGELPEDPYGRRIRQMVHNSKGRIHVTGRVDDKTYHRYLAAADLSIQLSNEVRGEVLGSILDCMNYGIPTITNGNIVTTELPEDVIYNLSDVSIMTLRDTLELFRAQPDYRKNMGLRAAAYVRTLHQPRSCADQYARVIEMSYEKADQGLSGITNQLQSIGFPANQADLVTLAERISDLYPPSRPVWHQLLIDVSELVHRDAKSGIQRVVRRVLQELLENPPYGYRVEPVYATFDHGYRYARSFTARFLTQINMPLDDDPISAAVGDIFWGLDLQPLVVPHHKVVLNELRNKGIKVYFTLYDILPVTEMQTTDGDVREVFTQWMLAILYAGDGVLCISKTVASNFKQWLDLFAPQHSHSVRLGWAHLGADVMEGNVELCCRSDSLPATNLVGLDPGYATFLMVGTIEPRKGYAQVLSAFELLWNLGENVNLVIVGKKGWNVEELMIILATHPERDRRLFWLQDVDDALLERLYAAGTCLIAASLDEGFGLPLIEAARHNLPIIARDIPVFREVAGDHASYFSGLAPQDLAGAVLQWLARNSADAAPQSTAMPWLTWAESTKQMLSVILDGQWQDQWVPVQDAELVARYWGSDYRVHSEVGQRMGTALWSTGHAGPLAYGPTGLSLKAGHYLATWSGSIGPGGCDDGAHVDVSFELGTKFLARASLDGLARDDGHFTASLPFTLKEEWRELEVRVWVGERSDVRLDLLEIRKASPLAIDIDNHDKSPKPAAVLTDEPSPSAQIHRYWATHPKMNTEVGYRVDRSMHATGKKGYLLFGPYVGLPKGRYMATVFGATSRSGGLDGCWMDVAWNQGREVAVRQTLYATRAESVCELGHIAFDLAAYAPDLEIRVYVESGVSLRLDGIAIEETI</sequence>
<accession>A0A1C2IQE5</accession>
<dbReference type="RefSeq" id="WP_065975242.1">
    <property type="nucleotide sequence ID" value="NZ_LWRY01000012.1"/>
</dbReference>
<organism evidence="3 4">
    <name type="scientific">Acidithiobacillus thiooxidans</name>
    <name type="common">Thiobacillus thiooxidans</name>
    <dbReference type="NCBI Taxonomy" id="930"/>
    <lineage>
        <taxon>Bacteria</taxon>
        <taxon>Pseudomonadati</taxon>
        <taxon>Pseudomonadota</taxon>
        <taxon>Acidithiobacillia</taxon>
        <taxon>Acidithiobacillales</taxon>
        <taxon>Acidithiobacillaceae</taxon>
        <taxon>Acidithiobacillus</taxon>
    </lineage>
</organism>
<dbReference type="SUPFAM" id="SSF53756">
    <property type="entry name" value="UDP-Glycosyltransferase/glycogen phosphorylase"/>
    <property type="match status" value="3"/>
</dbReference>
<evidence type="ECO:0000259" key="2">
    <source>
        <dbReference type="Pfam" id="PF00534"/>
    </source>
</evidence>
<dbReference type="Gene3D" id="3.40.50.2000">
    <property type="entry name" value="Glycogen Phosphorylase B"/>
    <property type="match status" value="3"/>
</dbReference>
<feature type="domain" description="Glycosyl transferase family 1" evidence="2">
    <location>
        <begin position="226"/>
        <end position="381"/>
    </location>
</feature>
<dbReference type="GO" id="GO:0016757">
    <property type="term" value="F:glycosyltransferase activity"/>
    <property type="evidence" value="ECO:0007669"/>
    <property type="project" value="InterPro"/>
</dbReference>
<proteinExistence type="predicted"/>
<comment type="caution">
    <text evidence="3">The sequence shown here is derived from an EMBL/GenBank/DDBJ whole genome shotgun (WGS) entry which is preliminary data.</text>
</comment>